<evidence type="ECO:0000313" key="1">
    <source>
        <dbReference type="EMBL" id="QEN05980.1"/>
    </source>
</evidence>
<evidence type="ECO:0000313" key="2">
    <source>
        <dbReference type="Proteomes" id="UP000323824"/>
    </source>
</evidence>
<gene>
    <name evidence="1" type="ORF">EW093_15170</name>
</gene>
<keyword evidence="2" id="KW-1185">Reference proteome</keyword>
<dbReference type="EMBL" id="CP035807">
    <property type="protein sequence ID" value="QEN05980.1"/>
    <property type="molecule type" value="Genomic_DNA"/>
</dbReference>
<dbReference type="OrthoDB" id="353278at2"/>
<dbReference type="InterPro" id="IPR013783">
    <property type="entry name" value="Ig-like_fold"/>
</dbReference>
<reference evidence="1 2" key="1">
    <citation type="submission" date="2019-02" db="EMBL/GenBank/DDBJ databases">
        <authorList>
            <person name="Fomenkov A."/>
            <person name="Dubinina G."/>
            <person name="Grabovich M."/>
            <person name="Vincze T."/>
            <person name="Roberts R.J."/>
        </authorList>
    </citation>
    <scope>NUCLEOTIDE SEQUENCE [LARGE SCALE GENOMIC DNA]</scope>
    <source>
        <strain evidence="1 2">P</strain>
    </source>
</reference>
<organism evidence="1 2">
    <name type="scientific">Thiospirochaeta perfilievii</name>
    <dbReference type="NCBI Taxonomy" id="252967"/>
    <lineage>
        <taxon>Bacteria</taxon>
        <taxon>Pseudomonadati</taxon>
        <taxon>Spirochaetota</taxon>
        <taxon>Spirochaetia</taxon>
        <taxon>Spirochaetales</taxon>
        <taxon>Spirochaetaceae</taxon>
        <taxon>Thiospirochaeta</taxon>
    </lineage>
</organism>
<name>A0A5C1QFR4_9SPIO</name>
<dbReference type="Pfam" id="PF17957">
    <property type="entry name" value="Big_7"/>
    <property type="match status" value="3"/>
</dbReference>
<dbReference type="Gene3D" id="2.60.40.10">
    <property type="entry name" value="Immunoglobulins"/>
    <property type="match status" value="2"/>
</dbReference>
<dbReference type="Proteomes" id="UP000323824">
    <property type="component" value="Chromosome"/>
</dbReference>
<dbReference type="KEGG" id="sper:EW093_15170"/>
<accession>A0A5C1QFR4</accession>
<sequence>MRFLMKKYIYIYLLVIFLPAIGFSLGQTEESDYKQVSGKDNWEYEVPLEGKEPGEYNLLIRAKDKANNEVFTGPFDIFVDPESDLPLVSITNPSSFMRVGGNLNIVGTARDDDSVDKVLIKVNDGEFEEVVGTQFWSYFLSADKVEDGQHTITAKAVDINGLEGREVSVTYNQDTLKPTNTIENYSNGVIFSGKVNIKGKVVDANGIKNISLSTDDQKSYNSIKFEKDKTSEFYFFDIDIDTRKLEDGPNIYWIKSDDKTGSTAYTAFLFFVDNIGPEITIIDPVEKDILNGRVSLSGKISDKIGIKSFKYIYNEVEKEITLKAGNPYWTTNIDFSAENKIDPEIVLITEDTSGNSTELKYKFNIDRESDKPLLNITSPLLDTTYKEDLIIEGYVTDDDYVKGISYTLDGDEPVVIETFNSFSKTLENLSSGSHTVKLRAIDSNDLYGDEIEIPFVIDGKSPEILLENLKKGESEIPFTPGINVTTDGGYSINGKVLSGNNIVSLKYKIGRGDFIELPLKKSDNIGETKFAINIDSSFFYGVLDFTIYAKDEFGNEVSKESNIYVKNYSVVNENWGLSYASLPGRNNILLRENKPFTIYFNGPDIKSVESEPKSDVIKINNDTQVITISSGKEGRVEDLKFIVNTDKGVYETTKFNFSVDVTNPIIVLDNPKLNSNQSTALAVSGSIKETLLSKLEYRYSNEEGFKDIKFSGTTGDYSFRTTLDIPVVSSESLSIELQATDNFGNSSTISRSFGINENKFVQTLLKEELDLNSGKSSDKPVLEVNYPQNNEVFFDKPLLSGFTRDDDSIKSIKVSDGLEGGKEITVATNGFFDIPLTEFGEGSKTLYVTAIDINGVESKSKKISYTFQAKKSSINIKRYREEAYEGDYNLGVLINREPSASLIGSVLEDINGDLSYRINDDPLKKIEIIDGSFTINLPKGLPWGRNEVLLTYTDMYGREESFKSFFFIVDKININGIKDELGLYFSDERLSSEYIDLGSNKPLIGYFNGRSIKDITLEAEKGTVPDFIEVKNRDNTIIIDSKGNGISKGVRVVVTTVDNDIFYSNFFKFIKDDFSPEIELETLDNQFIRGSINLIGRIKDNLKVSSLSYSINSGITWQDLELAIPKEPVKKEKYTATSPLDNIKVVKEEPKEFIFTQEVDFSNRADGGYSIWIKGVDLSGREVVKKISFIKDNTNPEISLFIPGNDEINGVITLIGKSKDNIELDSISYSKDEKSFTPVVASGVFNFDIDFGEDEVFPETFVIRALDKAGNYKDIYPLFNINREGDKPVVQIQTPINKEIIRNDFIISGMVFDDDGVGEILYSLDGGDLYPIAKNENNFSVNIPLESITNNEHTITVKAVDVLGVESDVVTSTFWVSKEEPTSNLILPSIDDTKNGTIKLVGTSFDENGIDSVYVSTDNGVSYQKAQGKDNWTYNFNTKNIKDGTYSLFVKAIDKLKTEGFYSTLINIDNTPPELVIIQPVDGDILSDKIVFSGRSSDNIGLKRVDYKIYTHTQAESNNIVVGEGNLTNNGIFNIDIPLEGFEPGEYNIELIAYDKADNRSISTRNFTVTPSDNAGDIELLFPQPGSNQTGVFEISGKILGFKPVDFVECFIDGELFSEIKVNEFNYFNLKVNTRSFKDGEHTISLKGTLEDGQVYDTPNYTFNIQNSGAWLEITNMKTGENISGRPFLTGKAGYIGDESITPILVEVSLDNGQIFHPAVGQSSWEFRVETWQYEDGLTPILVRSKYSNGESKTSRVAVNIDRTDPTVSVIEDLEMGRFNDSIKMSGTAFDSNGLTDISVILRDGSKSNYEVPGLFQGMFIDIETGYGKLYGTGIGFTFFDDNVKLQFTYGETRTSSIDARIKGAFYGGKLLANIYTLEYGAFLGPDFSPFSSSLAFGASFTNKTLSVSDMDSIMWYSAVVSQLEFIKVKFDSKYISSLSLYLDFEATLISSENTGGFFPRLGIGSRITLF</sequence>
<protein>
    <recommendedName>
        <fullName evidence="3">Ig-like domain-containing protein</fullName>
    </recommendedName>
</protein>
<evidence type="ECO:0008006" key="3">
    <source>
        <dbReference type="Google" id="ProtNLM"/>
    </source>
</evidence>
<proteinExistence type="predicted"/>
<reference evidence="1 2" key="2">
    <citation type="submission" date="2019-09" db="EMBL/GenBank/DDBJ databases">
        <title>Complete Genome Sequence and Methylome Analysis of free living Spirochaetas.</title>
        <authorList>
            <person name="Leshcheva N."/>
            <person name="Mikheeva N."/>
        </authorList>
    </citation>
    <scope>NUCLEOTIDE SEQUENCE [LARGE SCALE GENOMIC DNA]</scope>
    <source>
        <strain evidence="1 2">P</strain>
    </source>
</reference>